<comment type="caution">
    <text evidence="1">The sequence shown here is derived from an EMBL/GenBank/DDBJ whole genome shotgun (WGS) entry which is preliminary data.</text>
</comment>
<accession>A0ABS1Z0W0</accession>
<evidence type="ECO:0000313" key="2">
    <source>
        <dbReference type="Proteomes" id="UP000809137"/>
    </source>
</evidence>
<gene>
    <name evidence="1" type="ORF">JJB79_00050</name>
</gene>
<protein>
    <recommendedName>
        <fullName evidence="3">Flagellar protein FliT</fullName>
    </recommendedName>
</protein>
<proteinExistence type="predicted"/>
<sequence length="103" mass="11738">MHSQQVSINVYALAIRKLAAAHQTGEDLSDVKHQVDAVIQAMKEEMAVDKMVQIEMWGELLTILDSCSRNTAHPSWITVINHARYRVKSRKNTAVQYYRQISA</sequence>
<reference evidence="1 2" key="1">
    <citation type="submission" date="2021-01" db="EMBL/GenBank/DDBJ databases">
        <title>Complete genome sequence of Pantoea eucrina OB49, a heavy metal tolerant bacterium with PGPR potential isolated from wheat in Algeria.</title>
        <authorList>
            <person name="Lekired A."/>
            <person name="Ouzari I.H."/>
        </authorList>
    </citation>
    <scope>NUCLEOTIDE SEQUENCE [LARGE SCALE GENOMIC DNA]</scope>
    <source>
        <strain evidence="1 2">OB49</strain>
    </source>
</reference>
<dbReference type="RefSeq" id="WP_039385086.1">
    <property type="nucleotide sequence ID" value="NZ_CP083448.1"/>
</dbReference>
<evidence type="ECO:0000313" key="1">
    <source>
        <dbReference type="EMBL" id="MBM0745816.1"/>
    </source>
</evidence>
<dbReference type="Proteomes" id="UP000809137">
    <property type="component" value="Unassembled WGS sequence"/>
</dbReference>
<dbReference type="EMBL" id="JAFCXS010000001">
    <property type="protein sequence ID" value="MBM0745816.1"/>
    <property type="molecule type" value="Genomic_DNA"/>
</dbReference>
<keyword evidence="2" id="KW-1185">Reference proteome</keyword>
<dbReference type="GeneID" id="84691592"/>
<evidence type="ECO:0008006" key="3">
    <source>
        <dbReference type="Google" id="ProtNLM"/>
    </source>
</evidence>
<name>A0ABS1Z0W0_9GAMM</name>
<organism evidence="1 2">
    <name type="scientific">Pantoea eucrina</name>
    <dbReference type="NCBI Taxonomy" id="472693"/>
    <lineage>
        <taxon>Bacteria</taxon>
        <taxon>Pseudomonadati</taxon>
        <taxon>Pseudomonadota</taxon>
        <taxon>Gammaproteobacteria</taxon>
        <taxon>Enterobacterales</taxon>
        <taxon>Erwiniaceae</taxon>
        <taxon>Pantoea</taxon>
    </lineage>
</organism>